<dbReference type="Pfam" id="PF10392">
    <property type="entry name" value="COG5_N"/>
    <property type="match status" value="1"/>
</dbReference>
<dbReference type="InterPro" id="IPR048485">
    <property type="entry name" value="COG5_helical"/>
</dbReference>
<gene>
    <name evidence="7" type="ORF">Fcan01_14175</name>
</gene>
<keyword evidence="3" id="KW-0333">Golgi apparatus</keyword>
<dbReference type="PANTHER" id="PTHR13228:SF3">
    <property type="entry name" value="CONSERVED OLIGOMERIC GOLGI COMPLEX SUBUNIT 5"/>
    <property type="match status" value="1"/>
</dbReference>
<organism evidence="7 8">
    <name type="scientific">Folsomia candida</name>
    <name type="common">Springtail</name>
    <dbReference type="NCBI Taxonomy" id="158441"/>
    <lineage>
        <taxon>Eukaryota</taxon>
        <taxon>Metazoa</taxon>
        <taxon>Ecdysozoa</taxon>
        <taxon>Arthropoda</taxon>
        <taxon>Hexapoda</taxon>
        <taxon>Collembola</taxon>
        <taxon>Entomobryomorpha</taxon>
        <taxon>Isotomoidea</taxon>
        <taxon>Isotomidae</taxon>
        <taxon>Proisotominae</taxon>
        <taxon>Folsomia</taxon>
    </lineage>
</organism>
<dbReference type="GO" id="GO:0006891">
    <property type="term" value="P:intra-Golgi vesicle-mediated transport"/>
    <property type="evidence" value="ECO:0007669"/>
    <property type="project" value="InterPro"/>
</dbReference>
<comment type="caution">
    <text evidence="7">The sequence shown here is derived from an EMBL/GenBank/DDBJ whole genome shotgun (WGS) entry which is preliminary data.</text>
</comment>
<evidence type="ECO:0000256" key="4">
    <source>
        <dbReference type="ARBA" id="ARBA00023136"/>
    </source>
</evidence>
<keyword evidence="8" id="KW-1185">Reference proteome</keyword>
<feature type="domain" description="Conserved oligomeric Golgi complex subunit 5 N-terminal" evidence="5">
    <location>
        <begin position="35"/>
        <end position="135"/>
    </location>
</feature>
<protein>
    <recommendedName>
        <fullName evidence="2">Conserved oligomeric Golgi complex subunit 5</fullName>
    </recommendedName>
</protein>
<dbReference type="AlphaFoldDB" id="A0A226E049"/>
<dbReference type="Pfam" id="PF20649">
    <property type="entry name" value="COG5_C"/>
    <property type="match status" value="1"/>
</dbReference>
<evidence type="ECO:0000313" key="7">
    <source>
        <dbReference type="EMBL" id="OXA50839.1"/>
    </source>
</evidence>
<evidence type="ECO:0000256" key="2">
    <source>
        <dbReference type="ARBA" id="ARBA00020974"/>
    </source>
</evidence>
<dbReference type="PANTHER" id="PTHR13228">
    <property type="entry name" value="CONSERVED OLIGOMERIC GOLGI COMPLEX COMPONENT 5"/>
    <property type="match status" value="1"/>
</dbReference>
<proteinExistence type="predicted"/>
<name>A0A226E049_FOLCA</name>
<sequence>MSLTLDEIEKDVFLKPFTQSNFDVGGHVTSLLPKTSTALTQLSTSISSIDQQIHGIVTTHHGDLLAQTSNVELMESVVQNCNKRASMCLRSVDGVRQKLNDLHAQCRQQVTYLENLYKANQAMRRMRAVVEIDKRAENERNTAEVASCVAQIEHLCLKSPKLDFLQPYHDKASSLRQNIEKQTENILNQGLQANSLSQVSGCLQIFANLDVLEAKIVKVLGETEKYIERDVKIALEVKLQAPSSTRGGGPGRAVLPSTSKAIVQTWSNLDNFVTKVVAHTGRVKLLWKAILVGKDSSSSVPFLDFITSGESVWTKFWNNFMDVLIRNFSTLKLEFMKAALENEFPKLLGLFCTMGTKIEEGSPTSLSIQSGLRGVLSNYEKAYLSKSLARLFDSVNQNFASIPSTSGIDAVVTVINNEVNLQDAILKKLVSRNVSKTINLVCVKAEQLIINDGNSTQVIGSPTESQMANAQLLNSLDYFKSAFPEATDAVGIVTQNCIHPLVLAVGDAIEAIILTMHNENFQRSSRATEYSLYIGELQSFLNRVAKDYFLMFQSSELILKCGISLASKTIDLFTRHACLLSSLNQESTKTQLLIDLNHLEIVLTPVCPVISDLGKPYKLLKGFKTLLSLKMEEIPNSNLVGSVIPYSLVIHLLFRFSQGEMKMPHTNNAWSITRYSKWLDGHGEMERLSLLKASLESYVHSVKFKGLQEFTPVYPHMISLLQKGMLGG</sequence>
<accession>A0A226E049</accession>
<dbReference type="InterPro" id="IPR049176">
    <property type="entry name" value="COG5_N"/>
</dbReference>
<dbReference type="OMA" id="MMVEYFE"/>
<dbReference type="GO" id="GO:0000139">
    <property type="term" value="C:Golgi membrane"/>
    <property type="evidence" value="ECO:0007669"/>
    <property type="project" value="UniProtKB-SubCell"/>
</dbReference>
<dbReference type="OrthoDB" id="18786at2759"/>
<dbReference type="EMBL" id="LNIX01000008">
    <property type="protein sequence ID" value="OXA50839.1"/>
    <property type="molecule type" value="Genomic_DNA"/>
</dbReference>
<dbReference type="GO" id="GO:0017119">
    <property type="term" value="C:Golgi transport complex"/>
    <property type="evidence" value="ECO:0007669"/>
    <property type="project" value="InterPro"/>
</dbReference>
<evidence type="ECO:0000256" key="3">
    <source>
        <dbReference type="ARBA" id="ARBA00023034"/>
    </source>
</evidence>
<feature type="domain" description="Conserved oligomeric Golgi complex subunit 5 helical" evidence="6">
    <location>
        <begin position="162"/>
        <end position="351"/>
    </location>
</feature>
<evidence type="ECO:0000259" key="6">
    <source>
        <dbReference type="Pfam" id="PF20649"/>
    </source>
</evidence>
<evidence type="ECO:0000256" key="1">
    <source>
        <dbReference type="ARBA" id="ARBA00004395"/>
    </source>
</evidence>
<comment type="subcellular location">
    <subcellularLocation>
        <location evidence="1">Golgi apparatus membrane</location>
        <topology evidence="1">Peripheral membrane protein</topology>
    </subcellularLocation>
</comment>
<evidence type="ECO:0000259" key="5">
    <source>
        <dbReference type="Pfam" id="PF10392"/>
    </source>
</evidence>
<dbReference type="Proteomes" id="UP000198287">
    <property type="component" value="Unassembled WGS sequence"/>
</dbReference>
<keyword evidence="4" id="KW-0472">Membrane</keyword>
<reference evidence="7 8" key="1">
    <citation type="submission" date="2015-12" db="EMBL/GenBank/DDBJ databases">
        <title>The genome of Folsomia candida.</title>
        <authorList>
            <person name="Faddeeva A."/>
            <person name="Derks M.F."/>
            <person name="Anvar Y."/>
            <person name="Smit S."/>
            <person name="Van Straalen N."/>
            <person name="Roelofs D."/>
        </authorList>
    </citation>
    <scope>NUCLEOTIDE SEQUENCE [LARGE SCALE GENOMIC DNA]</scope>
    <source>
        <strain evidence="7 8">VU population</strain>
        <tissue evidence="7">Whole body</tissue>
    </source>
</reference>
<dbReference type="InterPro" id="IPR019465">
    <property type="entry name" value="Cog5"/>
</dbReference>
<evidence type="ECO:0000313" key="8">
    <source>
        <dbReference type="Proteomes" id="UP000198287"/>
    </source>
</evidence>
<dbReference type="STRING" id="158441.A0A226E049"/>